<dbReference type="SUPFAM" id="SSF51366">
    <property type="entry name" value="Ribulose-phoshate binding barrel"/>
    <property type="match status" value="1"/>
</dbReference>
<organism evidence="3 4">
    <name type="scientific">Candidatus Magasanikbacteria bacterium RIFCSPLOWO2_12_FULL_43_12</name>
    <dbReference type="NCBI Taxonomy" id="1798692"/>
    <lineage>
        <taxon>Bacteria</taxon>
        <taxon>Candidatus Magasanikiibacteriota</taxon>
    </lineage>
</organism>
<keyword evidence="2" id="KW-0413">Isomerase</keyword>
<evidence type="ECO:0000313" key="3">
    <source>
        <dbReference type="EMBL" id="OGH73900.1"/>
    </source>
</evidence>
<dbReference type="InterPro" id="IPR011060">
    <property type="entry name" value="RibuloseP-bd_barrel"/>
</dbReference>
<name>A0A1F6MQV7_9BACT</name>
<dbReference type="Pfam" id="PF00834">
    <property type="entry name" value="Ribul_P_3_epim"/>
    <property type="match status" value="1"/>
</dbReference>
<dbReference type="Proteomes" id="UP000178347">
    <property type="component" value="Unassembled WGS sequence"/>
</dbReference>
<dbReference type="GO" id="GO:0005975">
    <property type="term" value="P:carbohydrate metabolic process"/>
    <property type="evidence" value="ECO:0007669"/>
    <property type="project" value="InterPro"/>
</dbReference>
<reference evidence="3 4" key="1">
    <citation type="journal article" date="2016" name="Nat. Commun.">
        <title>Thousands of microbial genomes shed light on interconnected biogeochemical processes in an aquifer system.</title>
        <authorList>
            <person name="Anantharaman K."/>
            <person name="Brown C.T."/>
            <person name="Hug L.A."/>
            <person name="Sharon I."/>
            <person name="Castelle C.J."/>
            <person name="Probst A.J."/>
            <person name="Thomas B.C."/>
            <person name="Singh A."/>
            <person name="Wilkins M.J."/>
            <person name="Karaoz U."/>
            <person name="Brodie E.L."/>
            <person name="Williams K.H."/>
            <person name="Hubbard S.S."/>
            <person name="Banfield J.F."/>
        </authorList>
    </citation>
    <scope>NUCLEOTIDE SEQUENCE [LARGE SCALE GENOMIC DNA]</scope>
</reference>
<dbReference type="Gene3D" id="3.20.20.70">
    <property type="entry name" value="Aldolase class I"/>
    <property type="match status" value="1"/>
</dbReference>
<dbReference type="InterPro" id="IPR013785">
    <property type="entry name" value="Aldolase_TIM"/>
</dbReference>
<accession>A0A1F6MQV7</accession>
<gene>
    <name evidence="3" type="ORF">A3G00_01665</name>
</gene>
<sequence>MQIIPSVLVQTEEQFLQQMKGLGDSVKQIQLDIADGKFVPNVTWANPVVVKKLRKLNVELHLMVADPLAEVKKWVNIKQVKRVLFHYETAPDVGGMIKKTRELGQKKWQVGIILNPDTPVSAIEPYLNQLDAVMFMAVYPGFQGQALIKEVLIKIKKFTTKYPKIFTEIDGAVNEKNLPEIVKTNVSAICPGSATFGQGKPTDNVERMRKIIDENTKKYETDIKTSC</sequence>
<dbReference type="GO" id="GO:0016857">
    <property type="term" value="F:racemase and epimerase activity, acting on carbohydrates and derivatives"/>
    <property type="evidence" value="ECO:0007669"/>
    <property type="project" value="InterPro"/>
</dbReference>
<dbReference type="STRING" id="1798692.A3G00_01665"/>
<keyword evidence="1" id="KW-0479">Metal-binding</keyword>
<evidence type="ECO:0008006" key="5">
    <source>
        <dbReference type="Google" id="ProtNLM"/>
    </source>
</evidence>
<proteinExistence type="predicted"/>
<dbReference type="PANTHER" id="PTHR11749">
    <property type="entry name" value="RIBULOSE-5-PHOSPHATE-3-EPIMERASE"/>
    <property type="match status" value="1"/>
</dbReference>
<evidence type="ECO:0000313" key="4">
    <source>
        <dbReference type="Proteomes" id="UP000178347"/>
    </source>
</evidence>
<evidence type="ECO:0000256" key="2">
    <source>
        <dbReference type="ARBA" id="ARBA00023235"/>
    </source>
</evidence>
<protein>
    <recommendedName>
        <fullName evidence="5">Ribulose-phosphate 3-epimerase</fullName>
    </recommendedName>
</protein>
<comment type="caution">
    <text evidence="3">The sequence shown here is derived from an EMBL/GenBank/DDBJ whole genome shotgun (WGS) entry which is preliminary data.</text>
</comment>
<evidence type="ECO:0000256" key="1">
    <source>
        <dbReference type="ARBA" id="ARBA00022723"/>
    </source>
</evidence>
<dbReference type="GO" id="GO:0046872">
    <property type="term" value="F:metal ion binding"/>
    <property type="evidence" value="ECO:0007669"/>
    <property type="project" value="UniProtKB-KW"/>
</dbReference>
<dbReference type="AlphaFoldDB" id="A0A1F6MQV7"/>
<dbReference type="EMBL" id="MFQN01000034">
    <property type="protein sequence ID" value="OGH73900.1"/>
    <property type="molecule type" value="Genomic_DNA"/>
</dbReference>
<dbReference type="InterPro" id="IPR000056">
    <property type="entry name" value="Ribul_P_3_epim-like"/>
</dbReference>